<organism evidence="9">
    <name type="scientific">Cladocopium goreaui</name>
    <dbReference type="NCBI Taxonomy" id="2562237"/>
    <lineage>
        <taxon>Eukaryota</taxon>
        <taxon>Sar</taxon>
        <taxon>Alveolata</taxon>
        <taxon>Dinophyceae</taxon>
        <taxon>Suessiales</taxon>
        <taxon>Symbiodiniaceae</taxon>
        <taxon>Cladocopium</taxon>
    </lineage>
</organism>
<dbReference type="EMBL" id="CAMXCT020000722">
    <property type="protein sequence ID" value="CAL1135872.1"/>
    <property type="molecule type" value="Genomic_DNA"/>
</dbReference>
<dbReference type="Proteomes" id="UP001152797">
    <property type="component" value="Unassembled WGS sequence"/>
</dbReference>
<evidence type="ECO:0000256" key="7">
    <source>
        <dbReference type="SAM" id="SignalP"/>
    </source>
</evidence>
<dbReference type="InterPro" id="IPR016024">
    <property type="entry name" value="ARM-type_fold"/>
</dbReference>
<dbReference type="PANTHER" id="PTHR12428:SF14">
    <property type="entry name" value="ALBINO3-LIKE PROTEIN 1, CHLOROPLASTIC"/>
    <property type="match status" value="1"/>
</dbReference>
<keyword evidence="4" id="KW-0472">Membrane</keyword>
<comment type="caution">
    <text evidence="9">The sequence shown here is derived from an EMBL/GenBank/DDBJ whole genome shotgun (WGS) entry which is preliminary data.</text>
</comment>
<evidence type="ECO:0000256" key="1">
    <source>
        <dbReference type="ARBA" id="ARBA00004141"/>
    </source>
</evidence>
<dbReference type="InterPro" id="IPR001708">
    <property type="entry name" value="YidC/ALB3/OXA1/COX18"/>
</dbReference>
<evidence type="ECO:0000313" key="9">
    <source>
        <dbReference type="EMBL" id="CAI3982497.1"/>
    </source>
</evidence>
<dbReference type="InterPro" id="IPR002110">
    <property type="entry name" value="Ankyrin_rpt"/>
</dbReference>
<gene>
    <name evidence="9" type="ORF">C1SCF055_LOCUS10187</name>
</gene>
<evidence type="ECO:0000259" key="8">
    <source>
        <dbReference type="Pfam" id="PF02096"/>
    </source>
</evidence>
<feature type="compositionally biased region" description="Basic and acidic residues" evidence="6">
    <location>
        <begin position="757"/>
        <end position="777"/>
    </location>
</feature>
<dbReference type="CDD" id="cd20070">
    <property type="entry name" value="5TM_YidC_Alb3"/>
    <property type="match status" value="1"/>
</dbReference>
<dbReference type="Pfam" id="PF12796">
    <property type="entry name" value="Ank_2"/>
    <property type="match status" value="1"/>
</dbReference>
<accession>A0A9P1C0G1</accession>
<comment type="similarity">
    <text evidence="5">Belongs to the OXA1/ALB3/YidC family.</text>
</comment>
<dbReference type="SUPFAM" id="SSF48403">
    <property type="entry name" value="Ankyrin repeat"/>
    <property type="match status" value="1"/>
</dbReference>
<feature type="compositionally biased region" description="Basic and acidic residues" evidence="6">
    <location>
        <begin position="838"/>
        <end position="859"/>
    </location>
</feature>
<keyword evidence="7" id="KW-0732">Signal</keyword>
<evidence type="ECO:0000256" key="2">
    <source>
        <dbReference type="ARBA" id="ARBA00022692"/>
    </source>
</evidence>
<dbReference type="SMART" id="SM00567">
    <property type="entry name" value="EZ_HEAT"/>
    <property type="match status" value="4"/>
</dbReference>
<feature type="compositionally biased region" description="Polar residues" evidence="6">
    <location>
        <begin position="1138"/>
        <end position="1147"/>
    </location>
</feature>
<feature type="domain" description="Membrane insertase YidC/Oxa/ALB C-terminal" evidence="8">
    <location>
        <begin position="329"/>
        <end position="536"/>
    </location>
</feature>
<evidence type="ECO:0000256" key="3">
    <source>
        <dbReference type="ARBA" id="ARBA00022989"/>
    </source>
</evidence>
<dbReference type="Gene3D" id="1.25.10.10">
    <property type="entry name" value="Leucine-rich Repeat Variant"/>
    <property type="match status" value="3"/>
</dbReference>
<dbReference type="InterPro" id="IPR004155">
    <property type="entry name" value="PBS_lyase_HEAT"/>
</dbReference>
<evidence type="ECO:0000256" key="6">
    <source>
        <dbReference type="SAM" id="MobiDB-lite"/>
    </source>
</evidence>
<dbReference type="GO" id="GO:0051205">
    <property type="term" value="P:protein insertion into membrane"/>
    <property type="evidence" value="ECO:0007669"/>
    <property type="project" value="TreeGrafter"/>
</dbReference>
<feature type="region of interest" description="Disordered" evidence="6">
    <location>
        <begin position="1095"/>
        <end position="1173"/>
    </location>
</feature>
<proteinExistence type="inferred from homology"/>
<dbReference type="NCBIfam" id="TIGR03592">
    <property type="entry name" value="yidC_oxa1_cterm"/>
    <property type="match status" value="1"/>
</dbReference>
<keyword evidence="3" id="KW-1133">Transmembrane helix</keyword>
<evidence type="ECO:0000256" key="4">
    <source>
        <dbReference type="ARBA" id="ARBA00023136"/>
    </source>
</evidence>
<evidence type="ECO:0000256" key="5">
    <source>
        <dbReference type="RuleBase" id="RU003945"/>
    </source>
</evidence>
<keyword evidence="12" id="KW-1185">Reference proteome</keyword>
<dbReference type="SUPFAM" id="SSF48371">
    <property type="entry name" value="ARM repeat"/>
    <property type="match status" value="1"/>
</dbReference>
<feature type="chain" id="PRO_5043269984" evidence="7">
    <location>
        <begin position="23"/>
        <end position="1420"/>
    </location>
</feature>
<dbReference type="InterPro" id="IPR011989">
    <property type="entry name" value="ARM-like"/>
</dbReference>
<feature type="region of interest" description="Disordered" evidence="6">
    <location>
        <begin position="754"/>
        <end position="777"/>
    </location>
</feature>
<keyword evidence="2 5" id="KW-0812">Transmembrane</keyword>
<dbReference type="EMBL" id="CAMXCT030000722">
    <property type="protein sequence ID" value="CAL4769809.1"/>
    <property type="molecule type" value="Genomic_DNA"/>
</dbReference>
<protein>
    <submittedName>
        <fullName evidence="11">Membrane insertase YidC/Oxa/ALB C-terminal domain-containing protein</fullName>
    </submittedName>
</protein>
<evidence type="ECO:0000313" key="12">
    <source>
        <dbReference type="Proteomes" id="UP001152797"/>
    </source>
</evidence>
<reference evidence="10" key="2">
    <citation type="submission" date="2024-04" db="EMBL/GenBank/DDBJ databases">
        <authorList>
            <person name="Chen Y."/>
            <person name="Shah S."/>
            <person name="Dougan E. K."/>
            <person name="Thang M."/>
            <person name="Chan C."/>
        </authorList>
    </citation>
    <scope>NUCLEOTIDE SEQUENCE [LARGE SCALE GENOMIC DNA]</scope>
</reference>
<dbReference type="EMBL" id="CAMXCT010000722">
    <property type="protein sequence ID" value="CAI3982497.1"/>
    <property type="molecule type" value="Genomic_DNA"/>
</dbReference>
<name>A0A9P1C0G1_9DINO</name>
<dbReference type="OrthoDB" id="2148490at2759"/>
<dbReference type="InterPro" id="IPR047196">
    <property type="entry name" value="YidC_ALB_C"/>
</dbReference>
<dbReference type="InterPro" id="IPR028055">
    <property type="entry name" value="YidC/Oxa/ALB_C"/>
</dbReference>
<sequence length="1420" mass="155103">MSWWCFCGVLAVLRLRLGGIEGLQPLIRDVDPSLRYDGLEAMIRIALMVYARGDGEEVAQCYGKIFRPFASSVGDPDENVRALALEGISSVLKRGDHETGSRKTRALPLLASASGAVAISQLQQAFTAFRSLPPSDDIENPVSRSLRGAAQGPQAANVSSSWTFLSGAFVTAGGVAAARSRKATTRAVAGPAPLKTMTRPCRVARRAVEVGDIGSMAQLVVDDPQIAVTAMHAASQTASEAMAQLMTLLGPVQPAAAFDLAETGSKTWESIAGFFFDPRLQWDENGNVLLDPQGNPLPDNLWTQFVAFQATLIKRLDETISGLGIPQSFGFAVATYTLLIRALLYPFVKGQLETTAKIQILAPRVNELREKYKDDEERLQQEVGLLYMDLQVDPLGAVVPLLVQLPVFWGLYRAIRRLAIVEYPHLKDGFLWIPSLYGPNFRPDPSFDWIMNWEGPLINLHPKIGWSEFSLYAILPVAIFLSYRSVMSEALEDENAPKLLQFTPFLLSGITIELPQAMGIYIAANIASSFALTSYTKNQISSQIPGYEEFVKTGEWPEGVDGEKVLEKAFGVKRLTAEAQQDPQSVPEAVFAGRADHIPTLLKNGRKIDEFDDKGIPASMYTLALNNSKMLEQLLELGADPRVVDKRGNNLLHYASGYGRAEFLPFLLDKGLKDLLDETNEDGQTPLDVARLNLSQAKTADAVRPVIAQLKEVGAKGKVTSDDDEARFEKAREDMIQEEQVKKARSALKALAMAAQKQEHDAQPVEAPEHPDGDLLDQRVKSPLNASLERVRSLNLDELRERLGGKMSEEQLEKLSRRLSTMSPEDLAKFAAGLPSVKAEKEKKEAASREEERRDRGLRDAATPNRDLVAPHLKDWRGGVRRTAVDALARLFTGGLAKDNVLTKLVACVEDQDIEVRNSTVRTLLAICPEGNQAAISALITKVKNSPRDVQALASEVLGVVAKPGDVKVIKGFALILQTTLSCRRSLGEDQITEQKPRSDDARVRRNAAIGLGKMGQGPQAVAQLARCRLVMGHLMHGTSIADHVVQLASVTASASLAEVCVEALCAALGCTLDLPIVDLQWIADEPARRLAEEEAQRAWSASQNPAEQKEVDSEAEVYDSRAEANASDADVDPGPVQVSQPEQSPESAEPGTDQVADEDQMPSTETDDAVPRVDIRAFPLGELYPHLGFDLLGEIQKDSDASVRYEALCSLQKIVDRGDRRVLGALLVALRDPDREVCCRAVDAISSLYDFVPGDLTLVIAVAQMLMQDSTGYGNINNRKAALQALLRASEVGDEAMVAVLVRHLEAMRDLGLDAGAGERKLLLEALQCIVPEEWRSELEDALVASLEDPTAEVRIAALKLLSSLNPEPVRVRAITKRLRDRHPEVKALAAEVLCTWGEEPLGITRAFRQGGNEYRLGE</sequence>
<evidence type="ECO:0000313" key="11">
    <source>
        <dbReference type="EMBL" id="CAL4769809.1"/>
    </source>
</evidence>
<comment type="subcellular location">
    <subcellularLocation>
        <location evidence="1 5">Membrane</location>
        <topology evidence="1 5">Multi-pass membrane protein</topology>
    </subcellularLocation>
</comment>
<feature type="region of interest" description="Disordered" evidence="6">
    <location>
        <begin position="832"/>
        <end position="864"/>
    </location>
</feature>
<dbReference type="Pfam" id="PF02096">
    <property type="entry name" value="60KD_IMP"/>
    <property type="match status" value="1"/>
</dbReference>
<dbReference type="Gene3D" id="1.25.40.20">
    <property type="entry name" value="Ankyrin repeat-containing domain"/>
    <property type="match status" value="1"/>
</dbReference>
<reference evidence="9" key="1">
    <citation type="submission" date="2022-10" db="EMBL/GenBank/DDBJ databases">
        <authorList>
            <person name="Chen Y."/>
            <person name="Dougan E. K."/>
            <person name="Chan C."/>
            <person name="Rhodes N."/>
            <person name="Thang M."/>
        </authorList>
    </citation>
    <scope>NUCLEOTIDE SEQUENCE</scope>
</reference>
<feature type="compositionally biased region" description="Acidic residues" evidence="6">
    <location>
        <begin position="1156"/>
        <end position="1169"/>
    </location>
</feature>
<feature type="compositionally biased region" description="Basic and acidic residues" evidence="6">
    <location>
        <begin position="1108"/>
        <end position="1123"/>
    </location>
</feature>
<dbReference type="GO" id="GO:0016020">
    <property type="term" value="C:membrane"/>
    <property type="evidence" value="ECO:0007669"/>
    <property type="project" value="UniProtKB-SubCell"/>
</dbReference>
<dbReference type="InterPro" id="IPR036770">
    <property type="entry name" value="Ankyrin_rpt-contain_sf"/>
</dbReference>
<evidence type="ECO:0000313" key="10">
    <source>
        <dbReference type="EMBL" id="CAL1135872.1"/>
    </source>
</evidence>
<feature type="signal peptide" evidence="7">
    <location>
        <begin position="1"/>
        <end position="22"/>
    </location>
</feature>
<dbReference type="PANTHER" id="PTHR12428">
    <property type="entry name" value="OXA1"/>
    <property type="match status" value="1"/>
</dbReference>
<dbReference type="GO" id="GO:0032977">
    <property type="term" value="F:membrane insertase activity"/>
    <property type="evidence" value="ECO:0007669"/>
    <property type="project" value="InterPro"/>
</dbReference>